<keyword evidence="3" id="KW-1185">Reference proteome</keyword>
<organism evidence="2 3">
    <name type="scientific">Brassica napus</name>
    <name type="common">Rape</name>
    <dbReference type="NCBI Taxonomy" id="3708"/>
    <lineage>
        <taxon>Eukaryota</taxon>
        <taxon>Viridiplantae</taxon>
        <taxon>Streptophyta</taxon>
        <taxon>Embryophyta</taxon>
        <taxon>Tracheophyta</taxon>
        <taxon>Spermatophyta</taxon>
        <taxon>Magnoliopsida</taxon>
        <taxon>eudicotyledons</taxon>
        <taxon>Gunneridae</taxon>
        <taxon>Pentapetalae</taxon>
        <taxon>rosids</taxon>
        <taxon>malvids</taxon>
        <taxon>Brassicales</taxon>
        <taxon>Brassicaceae</taxon>
        <taxon>Brassiceae</taxon>
        <taxon>Brassica</taxon>
    </lineage>
</organism>
<reference evidence="2 3" key="1">
    <citation type="submission" date="2021-05" db="EMBL/GenBank/DDBJ databases">
        <title>Genome Assembly of Synthetic Allotetraploid Brassica napus Reveals Homoeologous Exchanges between Subgenomes.</title>
        <authorList>
            <person name="Davis J.T."/>
        </authorList>
    </citation>
    <scope>NUCLEOTIDE SEQUENCE [LARGE SCALE GENOMIC DNA]</scope>
    <source>
        <strain evidence="3">cv. Da-Ae</strain>
        <tissue evidence="2">Seedling</tissue>
    </source>
</reference>
<protein>
    <submittedName>
        <fullName evidence="2">Uncharacterized protein</fullName>
    </submittedName>
</protein>
<dbReference type="EMBL" id="JAGKQM010000005">
    <property type="protein sequence ID" value="KAH0926494.1"/>
    <property type="molecule type" value="Genomic_DNA"/>
</dbReference>
<keyword evidence="1" id="KW-1133">Transmembrane helix</keyword>
<name>A0ABQ8DAS1_BRANA</name>
<proteinExistence type="predicted"/>
<feature type="transmembrane region" description="Helical" evidence="1">
    <location>
        <begin position="117"/>
        <end position="136"/>
    </location>
</feature>
<keyword evidence="1" id="KW-0812">Transmembrane</keyword>
<keyword evidence="1" id="KW-0472">Membrane</keyword>
<evidence type="ECO:0000256" key="1">
    <source>
        <dbReference type="SAM" id="Phobius"/>
    </source>
</evidence>
<sequence>MVRRVGRGKRESTVEMSGEDRVTAEMGFNRTYTLTLGWRSSVLDSNRVKTAIFLIPSSGGTRPFVEAWRPILRRTTLRWTTLNVDWMWAVVEITPVASVGPFGIPSRSIGQLRGNRTFVGCVVLQFLVLLAGLKSLHVECIFSKSVDYGDILLRPGGSGIYPPETWWFVPGCWRAPLSALPMTFVPLPYGAIFLLFVPGRHSLCAFIFSGKATVLLRPWAWRVWVDMISGVLQDEVILLSLHGAAFCFPLGEPLSAFSGRHSMTRRHSTSNKDHMRFWTQVVELVVTNVRNWLRIEPTDPTFRVRTSASTRLCCQPLRSIAEILTYGDQHDPS</sequence>
<accession>A0ABQ8DAS1</accession>
<gene>
    <name evidence="2" type="ORF">HID58_018750</name>
</gene>
<comment type="caution">
    <text evidence="2">The sequence shown here is derived from an EMBL/GenBank/DDBJ whole genome shotgun (WGS) entry which is preliminary data.</text>
</comment>
<dbReference type="Proteomes" id="UP000824890">
    <property type="component" value="Unassembled WGS sequence"/>
</dbReference>
<feature type="transmembrane region" description="Helical" evidence="1">
    <location>
        <begin position="175"/>
        <end position="196"/>
    </location>
</feature>
<evidence type="ECO:0000313" key="3">
    <source>
        <dbReference type="Proteomes" id="UP000824890"/>
    </source>
</evidence>
<evidence type="ECO:0000313" key="2">
    <source>
        <dbReference type="EMBL" id="KAH0926494.1"/>
    </source>
</evidence>
<feature type="transmembrane region" description="Helical" evidence="1">
    <location>
        <begin position="236"/>
        <end position="257"/>
    </location>
</feature>
<feature type="transmembrane region" description="Helical" evidence="1">
    <location>
        <begin position="203"/>
        <end position="224"/>
    </location>
</feature>